<accession>A0A238ZAK4</accession>
<keyword evidence="2 6" id="KW-0238">DNA-binding</keyword>
<feature type="domain" description="HTH luxR-type" evidence="4">
    <location>
        <begin position="89"/>
        <end position="154"/>
    </location>
</feature>
<evidence type="ECO:0000256" key="3">
    <source>
        <dbReference type="PROSITE-ProRule" id="PRU00169"/>
    </source>
</evidence>
<dbReference type="AlphaFoldDB" id="A0A238ZAK4"/>
<dbReference type="GO" id="GO:0000160">
    <property type="term" value="P:phosphorelay signal transduction system"/>
    <property type="evidence" value="ECO:0007669"/>
    <property type="project" value="InterPro"/>
</dbReference>
<dbReference type="GO" id="GO:0006355">
    <property type="term" value="P:regulation of DNA-templated transcription"/>
    <property type="evidence" value="ECO:0007669"/>
    <property type="project" value="InterPro"/>
</dbReference>
<dbReference type="InterPro" id="IPR058245">
    <property type="entry name" value="NreC/VraR/RcsB-like_REC"/>
</dbReference>
<evidence type="ECO:0000256" key="2">
    <source>
        <dbReference type="ARBA" id="ARBA00023125"/>
    </source>
</evidence>
<dbReference type="SUPFAM" id="SSF46894">
    <property type="entry name" value="C-terminal effector domain of the bipartite response regulators"/>
    <property type="match status" value="1"/>
</dbReference>
<gene>
    <name evidence="6" type="ORF">SAMN06272737_12644</name>
</gene>
<dbReference type="PROSITE" id="PS00622">
    <property type="entry name" value="HTH_LUXR_1"/>
    <property type="match status" value="1"/>
</dbReference>
<dbReference type="Pfam" id="PF00072">
    <property type="entry name" value="Response_reg"/>
    <property type="match status" value="1"/>
</dbReference>
<dbReference type="CDD" id="cd06170">
    <property type="entry name" value="LuxR_C_like"/>
    <property type="match status" value="1"/>
</dbReference>
<dbReference type="SMART" id="SM00421">
    <property type="entry name" value="HTH_LUXR"/>
    <property type="match status" value="1"/>
</dbReference>
<sequence>MDLDMPGGGGIAATERILRTAPRVRILVLTMHAVSTRVGEAVRAGARGYIVKDAPPQDILRAIEAVHANQAIFDPAITEALIEPGRNPRRPLFPQLTEREFDVLEGMSDGATNDAIALQLGISVKTVQNHVSSVLLKLGVASRAAAVALARDAGIS</sequence>
<dbReference type="Proteomes" id="UP000198403">
    <property type="component" value="Unassembled WGS sequence"/>
</dbReference>
<dbReference type="InterPro" id="IPR000792">
    <property type="entry name" value="Tscrpt_reg_LuxR_C"/>
</dbReference>
<dbReference type="PRINTS" id="PR00038">
    <property type="entry name" value="HTHLUXR"/>
</dbReference>
<protein>
    <submittedName>
        <fullName evidence="6">DNA-binding response regulator, NarL/FixJ family, contains REC and HTH domains</fullName>
    </submittedName>
</protein>
<dbReference type="InterPro" id="IPR039420">
    <property type="entry name" value="WalR-like"/>
</dbReference>
<reference evidence="6 7" key="1">
    <citation type="submission" date="2017-06" db="EMBL/GenBank/DDBJ databases">
        <authorList>
            <person name="Kim H.J."/>
            <person name="Triplett B.A."/>
        </authorList>
    </citation>
    <scope>NUCLEOTIDE SEQUENCE [LARGE SCALE GENOMIC DNA]</scope>
    <source>
        <strain evidence="6 7">DSM 44272</strain>
    </source>
</reference>
<dbReference type="InterPro" id="IPR011006">
    <property type="entry name" value="CheY-like_superfamily"/>
</dbReference>
<evidence type="ECO:0000259" key="4">
    <source>
        <dbReference type="PROSITE" id="PS50043"/>
    </source>
</evidence>
<dbReference type="Gene3D" id="3.40.50.2300">
    <property type="match status" value="1"/>
</dbReference>
<organism evidence="6 7">
    <name type="scientific">Blastococcus mobilis</name>
    <dbReference type="NCBI Taxonomy" id="1938746"/>
    <lineage>
        <taxon>Bacteria</taxon>
        <taxon>Bacillati</taxon>
        <taxon>Actinomycetota</taxon>
        <taxon>Actinomycetes</taxon>
        <taxon>Geodermatophilales</taxon>
        <taxon>Geodermatophilaceae</taxon>
        <taxon>Blastococcus</taxon>
    </lineage>
</organism>
<dbReference type="PANTHER" id="PTHR43214:SF43">
    <property type="entry name" value="TWO-COMPONENT RESPONSE REGULATOR"/>
    <property type="match status" value="1"/>
</dbReference>
<dbReference type="InterPro" id="IPR016032">
    <property type="entry name" value="Sig_transdc_resp-reg_C-effctor"/>
</dbReference>
<evidence type="ECO:0000313" key="6">
    <source>
        <dbReference type="EMBL" id="SNR80018.1"/>
    </source>
</evidence>
<evidence type="ECO:0000256" key="1">
    <source>
        <dbReference type="ARBA" id="ARBA00022553"/>
    </source>
</evidence>
<dbReference type="SUPFAM" id="SSF52172">
    <property type="entry name" value="CheY-like"/>
    <property type="match status" value="1"/>
</dbReference>
<feature type="domain" description="Response regulatory" evidence="5">
    <location>
        <begin position="1"/>
        <end position="67"/>
    </location>
</feature>
<keyword evidence="1 3" id="KW-0597">Phosphoprotein</keyword>
<dbReference type="PROSITE" id="PS50043">
    <property type="entry name" value="HTH_LUXR_2"/>
    <property type="match status" value="1"/>
</dbReference>
<dbReference type="GO" id="GO:0003677">
    <property type="term" value="F:DNA binding"/>
    <property type="evidence" value="ECO:0007669"/>
    <property type="project" value="UniProtKB-KW"/>
</dbReference>
<dbReference type="Pfam" id="PF00196">
    <property type="entry name" value="GerE"/>
    <property type="match status" value="1"/>
</dbReference>
<name>A0A238ZAK4_9ACTN</name>
<evidence type="ECO:0000313" key="7">
    <source>
        <dbReference type="Proteomes" id="UP000198403"/>
    </source>
</evidence>
<proteinExistence type="predicted"/>
<evidence type="ECO:0000259" key="5">
    <source>
        <dbReference type="PROSITE" id="PS50110"/>
    </source>
</evidence>
<dbReference type="EMBL" id="FZNO01000026">
    <property type="protein sequence ID" value="SNR80018.1"/>
    <property type="molecule type" value="Genomic_DNA"/>
</dbReference>
<dbReference type="PANTHER" id="PTHR43214">
    <property type="entry name" value="TWO-COMPONENT RESPONSE REGULATOR"/>
    <property type="match status" value="1"/>
</dbReference>
<dbReference type="InterPro" id="IPR001789">
    <property type="entry name" value="Sig_transdc_resp-reg_receiver"/>
</dbReference>
<dbReference type="CDD" id="cd17535">
    <property type="entry name" value="REC_NarL-like"/>
    <property type="match status" value="1"/>
</dbReference>
<feature type="modified residue" description="4-aspartylphosphate" evidence="3">
    <location>
        <position position="2"/>
    </location>
</feature>
<dbReference type="PROSITE" id="PS50110">
    <property type="entry name" value="RESPONSE_REGULATORY"/>
    <property type="match status" value="1"/>
</dbReference>
<keyword evidence="7" id="KW-1185">Reference proteome</keyword>